<evidence type="ECO:0000256" key="4">
    <source>
        <dbReference type="ARBA" id="ARBA00036943"/>
    </source>
</evidence>
<dbReference type="Ensembl" id="ENSLLET00000037235.1">
    <property type="protein sequence ID" value="ENSLLEP00000035868.1"/>
    <property type="gene ID" value="ENSLLEG00000022718.1"/>
</dbReference>
<reference evidence="9" key="1">
    <citation type="submission" date="2025-08" db="UniProtKB">
        <authorList>
            <consortium name="Ensembl"/>
        </authorList>
    </citation>
    <scope>IDENTIFICATION</scope>
</reference>
<dbReference type="Gene3D" id="3.30.70.660">
    <property type="entry name" value="Pseudouridine synthase I, catalytic domain, C-terminal subdomain"/>
    <property type="match status" value="1"/>
</dbReference>
<evidence type="ECO:0000256" key="1">
    <source>
        <dbReference type="ARBA" id="ARBA00009375"/>
    </source>
</evidence>
<protein>
    <recommendedName>
        <fullName evidence="7">tRNA pseudouridine synthase</fullName>
        <ecNumber evidence="7">5.4.99.12</ecNumber>
    </recommendedName>
</protein>
<dbReference type="FunFam" id="3.30.70.580:FF:000011">
    <property type="entry name" value="tRNA pseudouridine synthase"/>
    <property type="match status" value="1"/>
</dbReference>
<dbReference type="GO" id="GO:0003723">
    <property type="term" value="F:RNA binding"/>
    <property type="evidence" value="ECO:0007669"/>
    <property type="project" value="InterPro"/>
</dbReference>
<dbReference type="Proteomes" id="UP000694569">
    <property type="component" value="Unplaced"/>
</dbReference>
<dbReference type="InterPro" id="IPR020103">
    <property type="entry name" value="PsdUridine_synth_cat_dom_sf"/>
</dbReference>
<feature type="domain" description="Pseudouridine synthase I TruA alpha/beta" evidence="8">
    <location>
        <begin position="182"/>
        <end position="300"/>
    </location>
</feature>
<proteinExistence type="inferred from homology"/>
<gene>
    <name evidence="9" type="primary">PUSL1</name>
</gene>
<keyword evidence="10" id="KW-1185">Reference proteome</keyword>
<dbReference type="GO" id="GO:0031119">
    <property type="term" value="P:tRNA pseudouridine synthesis"/>
    <property type="evidence" value="ECO:0007669"/>
    <property type="project" value="TreeGrafter"/>
</dbReference>
<dbReference type="EC" id="5.4.99.12" evidence="7"/>
<feature type="active site" description="Nucleophile" evidence="5">
    <location>
        <position position="81"/>
    </location>
</feature>
<keyword evidence="3 7" id="KW-0413">Isomerase</keyword>
<dbReference type="CDD" id="cd02570">
    <property type="entry name" value="PseudoU_synth_EcTruA"/>
    <property type="match status" value="1"/>
</dbReference>
<dbReference type="GeneTree" id="ENSGT00950000183160"/>
<dbReference type="GO" id="GO:0160147">
    <property type="term" value="F:tRNA pseudouridine(38-40) synthase activity"/>
    <property type="evidence" value="ECO:0007669"/>
    <property type="project" value="UniProtKB-EC"/>
</dbReference>
<dbReference type="InterPro" id="IPR020097">
    <property type="entry name" value="PsdUridine_synth_TruA_a/b_dom"/>
</dbReference>
<dbReference type="Pfam" id="PF01416">
    <property type="entry name" value="PseudoU_synth_1"/>
    <property type="match status" value="2"/>
</dbReference>
<feature type="domain" description="Pseudouridine synthase I TruA alpha/beta" evidence="8">
    <location>
        <begin position="48"/>
        <end position="139"/>
    </location>
</feature>
<dbReference type="PANTHER" id="PTHR11142">
    <property type="entry name" value="PSEUDOURIDYLATE SYNTHASE"/>
    <property type="match status" value="1"/>
</dbReference>
<comment type="catalytic activity">
    <reaction evidence="4">
        <text>a uridine in tRNA = a pseudouridine in tRNA</text>
        <dbReference type="Rhea" id="RHEA:54572"/>
        <dbReference type="Rhea" id="RHEA-COMP:13339"/>
        <dbReference type="Rhea" id="RHEA-COMP:13934"/>
        <dbReference type="ChEBI" id="CHEBI:65314"/>
        <dbReference type="ChEBI" id="CHEBI:65315"/>
    </reaction>
</comment>
<evidence type="ECO:0000256" key="3">
    <source>
        <dbReference type="ARBA" id="ARBA00023235"/>
    </source>
</evidence>
<comment type="catalytic activity">
    <reaction evidence="7">
        <text>uridine(38/39/40) in tRNA = pseudouridine(38/39/40) in tRNA</text>
        <dbReference type="Rhea" id="RHEA:22376"/>
        <dbReference type="Rhea" id="RHEA-COMP:10085"/>
        <dbReference type="Rhea" id="RHEA-COMP:10087"/>
        <dbReference type="ChEBI" id="CHEBI:65314"/>
        <dbReference type="ChEBI" id="CHEBI:65315"/>
        <dbReference type="EC" id="5.4.99.12"/>
    </reaction>
</comment>
<dbReference type="Gene3D" id="3.30.70.580">
    <property type="entry name" value="Pseudouridine synthase I, catalytic domain, N-terminal subdomain"/>
    <property type="match status" value="1"/>
</dbReference>
<dbReference type="SUPFAM" id="SSF55120">
    <property type="entry name" value="Pseudouridine synthase"/>
    <property type="match status" value="1"/>
</dbReference>
<keyword evidence="2 7" id="KW-0819">tRNA processing</keyword>
<dbReference type="AlphaFoldDB" id="A0A8C5WG67"/>
<dbReference type="PANTHER" id="PTHR11142:SF0">
    <property type="entry name" value="TRNA PSEUDOURIDINE SYNTHASE-LIKE 1"/>
    <property type="match status" value="1"/>
</dbReference>
<evidence type="ECO:0000313" key="10">
    <source>
        <dbReference type="Proteomes" id="UP000694569"/>
    </source>
</evidence>
<evidence type="ECO:0000256" key="7">
    <source>
        <dbReference type="RuleBase" id="RU003792"/>
    </source>
</evidence>
<dbReference type="InterPro" id="IPR020095">
    <property type="entry name" value="PsdUridine_synth_TruA_C"/>
</dbReference>
<evidence type="ECO:0000256" key="6">
    <source>
        <dbReference type="PIRSR" id="PIRSR001430-2"/>
    </source>
</evidence>
<evidence type="ECO:0000256" key="5">
    <source>
        <dbReference type="PIRSR" id="PIRSR001430-1"/>
    </source>
</evidence>
<dbReference type="PIRSF" id="PIRSF001430">
    <property type="entry name" value="tRNA_psdUrid_synth"/>
    <property type="match status" value="1"/>
</dbReference>
<feature type="binding site" evidence="6">
    <location>
        <position position="145"/>
    </location>
    <ligand>
        <name>substrate</name>
    </ligand>
</feature>
<dbReference type="HAMAP" id="MF_00171">
    <property type="entry name" value="TruA"/>
    <property type="match status" value="1"/>
</dbReference>
<evidence type="ECO:0000256" key="2">
    <source>
        <dbReference type="ARBA" id="ARBA00022694"/>
    </source>
</evidence>
<organism evidence="9 10">
    <name type="scientific">Leptobrachium leishanense</name>
    <name type="common">Leishan spiny toad</name>
    <dbReference type="NCBI Taxonomy" id="445787"/>
    <lineage>
        <taxon>Eukaryota</taxon>
        <taxon>Metazoa</taxon>
        <taxon>Chordata</taxon>
        <taxon>Craniata</taxon>
        <taxon>Vertebrata</taxon>
        <taxon>Euteleostomi</taxon>
        <taxon>Amphibia</taxon>
        <taxon>Batrachia</taxon>
        <taxon>Anura</taxon>
        <taxon>Pelobatoidea</taxon>
        <taxon>Megophryidae</taxon>
        <taxon>Leptobrachium</taxon>
    </lineage>
</organism>
<dbReference type="InterPro" id="IPR020094">
    <property type="entry name" value="TruA/RsuA/RluB/E/F_N"/>
</dbReference>
<evidence type="ECO:0000259" key="8">
    <source>
        <dbReference type="Pfam" id="PF01416"/>
    </source>
</evidence>
<reference evidence="9" key="2">
    <citation type="submission" date="2025-09" db="UniProtKB">
        <authorList>
            <consortium name="Ensembl"/>
        </authorList>
    </citation>
    <scope>IDENTIFICATION</scope>
</reference>
<dbReference type="InterPro" id="IPR001406">
    <property type="entry name" value="PsdUridine_synth_TruA"/>
</dbReference>
<accession>A0A8C5WG67</accession>
<comment type="similarity">
    <text evidence="1 7">Belongs to the tRNA pseudouridine synthase TruA family.</text>
</comment>
<dbReference type="OrthoDB" id="271910at2759"/>
<name>A0A8C5WG67_9ANUR</name>
<sequence length="311" mass="34637">MVHGDRLSPPGSVCKLHAAQWLKVKWIEQGCLGTHKGASANGVMMTPDTQAVLGVQNYLEMAAQKLKPVGHAKFFISSRTDSGVHAICNSAHVDIERKPGKPPFSETILVEALNHHMKQESISVLKAVRVPDHFHARYNALSRTYFYRVVTGCDHYGLPVFERNVCWPACESCLDVTAMQEAANLLIGTHNFSAFQSTNTENTFKSPIKTLIQAEVKPSSGLWPSLYPYRDLQFLDLTFKSRSFLYKQVRRMTKALVAVGQGRLTPQQLKEILDSRDPTAFPGNPIAPPGGLFLKEVEYDEMDPCKGHTLN</sequence>
<evidence type="ECO:0000313" key="9">
    <source>
        <dbReference type="Ensembl" id="ENSLLEP00000035868.1"/>
    </source>
</evidence>